<dbReference type="Proteomes" id="UP001273166">
    <property type="component" value="Unassembled WGS sequence"/>
</dbReference>
<accession>A0AAJ0GMD5</accession>
<sequence length="187" mass="20146">MPRRVVQTATRPQLFCLSPLTAITVHEDHTHQAWASCYFFPSLGFATVGSSPLGVPQTPHSQWVASAGLPVSCHPPTTGKLKLMLEVGPWGAGASQDPHLSGPPLHATDLSGSPAQLSPVWQCCVIGFFHPRHSISGRGPFYSHTGEEAISLSPWIMMWTPRRLVRGCAEARERLPSTQGCGKSTMG</sequence>
<protein>
    <submittedName>
        <fullName evidence="1">Uncharacterized protein</fullName>
    </submittedName>
</protein>
<dbReference type="GeneID" id="87882760"/>
<evidence type="ECO:0000313" key="2">
    <source>
        <dbReference type="Proteomes" id="UP001273166"/>
    </source>
</evidence>
<organism evidence="1 2">
    <name type="scientific">Chaetomium strumarium</name>
    <dbReference type="NCBI Taxonomy" id="1170767"/>
    <lineage>
        <taxon>Eukaryota</taxon>
        <taxon>Fungi</taxon>
        <taxon>Dikarya</taxon>
        <taxon>Ascomycota</taxon>
        <taxon>Pezizomycotina</taxon>
        <taxon>Sordariomycetes</taxon>
        <taxon>Sordariomycetidae</taxon>
        <taxon>Sordariales</taxon>
        <taxon>Chaetomiaceae</taxon>
        <taxon>Chaetomium</taxon>
    </lineage>
</organism>
<comment type="caution">
    <text evidence="1">The sequence shown here is derived from an EMBL/GenBank/DDBJ whole genome shotgun (WGS) entry which is preliminary data.</text>
</comment>
<dbReference type="EMBL" id="JAUDZG010000007">
    <property type="protein sequence ID" value="KAK3302633.1"/>
    <property type="molecule type" value="Genomic_DNA"/>
</dbReference>
<keyword evidence="2" id="KW-1185">Reference proteome</keyword>
<gene>
    <name evidence="1" type="ORF">B0T15DRAFT_311515</name>
</gene>
<name>A0AAJ0GMD5_9PEZI</name>
<dbReference type="AlphaFoldDB" id="A0AAJ0GMD5"/>
<evidence type="ECO:0000313" key="1">
    <source>
        <dbReference type="EMBL" id="KAK3302633.1"/>
    </source>
</evidence>
<reference evidence="1" key="2">
    <citation type="submission" date="2023-06" db="EMBL/GenBank/DDBJ databases">
        <authorList>
            <consortium name="Lawrence Berkeley National Laboratory"/>
            <person name="Mondo S.J."/>
            <person name="Hensen N."/>
            <person name="Bonometti L."/>
            <person name="Westerberg I."/>
            <person name="Brannstrom I.O."/>
            <person name="Guillou S."/>
            <person name="Cros-Aarteil S."/>
            <person name="Calhoun S."/>
            <person name="Haridas S."/>
            <person name="Kuo A."/>
            <person name="Pangilinan J."/>
            <person name="Riley R."/>
            <person name="Labutti K."/>
            <person name="Andreopoulos B."/>
            <person name="Lipzen A."/>
            <person name="Chen C."/>
            <person name="Yanf M."/>
            <person name="Daum C."/>
            <person name="Ng V."/>
            <person name="Clum A."/>
            <person name="Steindorff A."/>
            <person name="Ohm R."/>
            <person name="Martin F."/>
            <person name="Silar P."/>
            <person name="Natvig D."/>
            <person name="Lalanne C."/>
            <person name="Gautier V."/>
            <person name="Ament-Velasquez S.L."/>
            <person name="Kruys A."/>
            <person name="Hutchinson M.I."/>
            <person name="Powell A.J."/>
            <person name="Barry K."/>
            <person name="Miller A.N."/>
            <person name="Grigoriev I.V."/>
            <person name="Debuchy R."/>
            <person name="Gladieux P."/>
            <person name="Thoren M.H."/>
            <person name="Johannesson H."/>
        </authorList>
    </citation>
    <scope>NUCLEOTIDE SEQUENCE</scope>
    <source>
        <strain evidence="1">CBS 333.67</strain>
    </source>
</reference>
<dbReference type="RefSeq" id="XP_062718413.1">
    <property type="nucleotide sequence ID" value="XM_062863931.1"/>
</dbReference>
<reference evidence="1" key="1">
    <citation type="journal article" date="2023" name="Mol. Phylogenet. Evol.">
        <title>Genome-scale phylogeny and comparative genomics of the fungal order Sordariales.</title>
        <authorList>
            <person name="Hensen N."/>
            <person name="Bonometti L."/>
            <person name="Westerberg I."/>
            <person name="Brannstrom I.O."/>
            <person name="Guillou S."/>
            <person name="Cros-Aarteil S."/>
            <person name="Calhoun S."/>
            <person name="Haridas S."/>
            <person name="Kuo A."/>
            <person name="Mondo S."/>
            <person name="Pangilinan J."/>
            <person name="Riley R."/>
            <person name="LaButti K."/>
            <person name="Andreopoulos B."/>
            <person name="Lipzen A."/>
            <person name="Chen C."/>
            <person name="Yan M."/>
            <person name="Daum C."/>
            <person name="Ng V."/>
            <person name="Clum A."/>
            <person name="Steindorff A."/>
            <person name="Ohm R.A."/>
            <person name="Martin F."/>
            <person name="Silar P."/>
            <person name="Natvig D.O."/>
            <person name="Lalanne C."/>
            <person name="Gautier V."/>
            <person name="Ament-Velasquez S.L."/>
            <person name="Kruys A."/>
            <person name="Hutchinson M.I."/>
            <person name="Powell A.J."/>
            <person name="Barry K."/>
            <person name="Miller A.N."/>
            <person name="Grigoriev I.V."/>
            <person name="Debuchy R."/>
            <person name="Gladieux P."/>
            <person name="Hiltunen Thoren M."/>
            <person name="Johannesson H."/>
        </authorList>
    </citation>
    <scope>NUCLEOTIDE SEQUENCE</scope>
    <source>
        <strain evidence="1">CBS 333.67</strain>
    </source>
</reference>
<proteinExistence type="predicted"/>